<proteinExistence type="predicted"/>
<dbReference type="InterPro" id="IPR000683">
    <property type="entry name" value="Gfo/Idh/MocA-like_OxRdtase_N"/>
</dbReference>
<protein>
    <recommendedName>
        <fullName evidence="5">Gfo/Idh/MocA-like oxidoreductase N-terminal domain-containing protein</fullName>
    </recommendedName>
</protein>
<organism evidence="3 4">
    <name type="scientific">Didymella pomorum</name>
    <dbReference type="NCBI Taxonomy" id="749634"/>
    <lineage>
        <taxon>Eukaryota</taxon>
        <taxon>Fungi</taxon>
        <taxon>Dikarya</taxon>
        <taxon>Ascomycota</taxon>
        <taxon>Pezizomycotina</taxon>
        <taxon>Dothideomycetes</taxon>
        <taxon>Pleosporomycetidae</taxon>
        <taxon>Pleosporales</taxon>
        <taxon>Pleosporineae</taxon>
        <taxon>Didymellaceae</taxon>
        <taxon>Didymella</taxon>
    </lineage>
</organism>
<dbReference type="EMBL" id="JAPEVA010000222">
    <property type="protein sequence ID" value="KAJ4392626.1"/>
    <property type="molecule type" value="Genomic_DNA"/>
</dbReference>
<dbReference type="SUPFAM" id="SSF51735">
    <property type="entry name" value="NAD(P)-binding Rossmann-fold domains"/>
    <property type="match status" value="1"/>
</dbReference>
<feature type="domain" description="Gal80p-like C-terminal" evidence="2">
    <location>
        <begin position="180"/>
        <end position="253"/>
    </location>
</feature>
<dbReference type="PANTHER" id="PTHR43708:SF1">
    <property type="entry name" value="GALACTOSE_LACTOSE METABOLISM REGULATORY PROTEIN GAL80"/>
    <property type="match status" value="1"/>
</dbReference>
<name>A0A9W9CYL4_9PLEO</name>
<dbReference type="InterPro" id="IPR036291">
    <property type="entry name" value="NAD(P)-bd_dom_sf"/>
</dbReference>
<evidence type="ECO:0000313" key="3">
    <source>
        <dbReference type="EMBL" id="KAJ4392626.1"/>
    </source>
</evidence>
<dbReference type="Gene3D" id="3.30.360.10">
    <property type="entry name" value="Dihydrodipicolinate Reductase, domain 2"/>
    <property type="match status" value="1"/>
</dbReference>
<keyword evidence="4" id="KW-1185">Reference proteome</keyword>
<reference evidence="3" key="1">
    <citation type="submission" date="2022-10" db="EMBL/GenBank/DDBJ databases">
        <title>Tapping the CABI collections for fungal endophytes: first genome assemblies for Collariella, Neodidymelliopsis, Ascochyta clinopodiicola, Didymella pomorum, Didymosphaeria variabile, Neocosmospora piperis and Neocucurbitaria cava.</title>
        <authorList>
            <person name="Hill R."/>
        </authorList>
    </citation>
    <scope>NUCLEOTIDE SEQUENCE</scope>
    <source>
        <strain evidence="3">IMI 355091</strain>
    </source>
</reference>
<evidence type="ECO:0000313" key="4">
    <source>
        <dbReference type="Proteomes" id="UP001140510"/>
    </source>
</evidence>
<dbReference type="PANTHER" id="PTHR43708">
    <property type="entry name" value="CONSERVED EXPRESSED OXIDOREDUCTASE (EUROFUNG)"/>
    <property type="match status" value="1"/>
</dbReference>
<dbReference type="AlphaFoldDB" id="A0A9W9CYL4"/>
<sequence>MAPIRVALVGLSASTKVTWTADAHLPYLLSSRGKQHYELVALLNSVGKGDIRPDIDLVVVSTRADVHFPVVEPSVRAGKGVFVEWPLTENLAKGLELTEGKPYPNSIVGLQGRVAPLTLRLKEILATGLIGKIFNSEIRAYGNLIPRGSLPERLTYFADRSVGEHPINIHYGHMIDYVQRPSLKVLGTDETESGSVKSDVPDYVSIHGTLKNNKGVVVPGATLLAIFRVGPPFKEQPGLTWTINGEKGELRLSAPVPYLQAGYSFDGPVNIAHHDHATDEVKELGWDWPEWQKEYGLRARSTAELFERYADWVDNGRPEFVPEENQWPRLDDDVALLQEFDQLYKQIDPTW</sequence>
<dbReference type="InterPro" id="IPR051317">
    <property type="entry name" value="Gfo/Idh/MocA_oxidoreduct"/>
</dbReference>
<evidence type="ECO:0000259" key="1">
    <source>
        <dbReference type="Pfam" id="PF01408"/>
    </source>
</evidence>
<comment type="caution">
    <text evidence="3">The sequence shown here is derived from an EMBL/GenBank/DDBJ whole genome shotgun (WGS) entry which is preliminary data.</text>
</comment>
<dbReference type="Proteomes" id="UP001140510">
    <property type="component" value="Unassembled WGS sequence"/>
</dbReference>
<dbReference type="Pfam" id="PF22685">
    <property type="entry name" value="Gal80p_C-like"/>
    <property type="match status" value="1"/>
</dbReference>
<feature type="domain" description="Gfo/Idh/MocA-like oxidoreductase N-terminal" evidence="1">
    <location>
        <begin position="53"/>
        <end position="98"/>
    </location>
</feature>
<dbReference type="GO" id="GO:0000166">
    <property type="term" value="F:nucleotide binding"/>
    <property type="evidence" value="ECO:0007669"/>
    <property type="project" value="InterPro"/>
</dbReference>
<dbReference type="SUPFAM" id="SSF55347">
    <property type="entry name" value="Glyceraldehyde-3-phosphate dehydrogenase-like, C-terminal domain"/>
    <property type="match status" value="1"/>
</dbReference>
<dbReference type="OrthoDB" id="446809at2759"/>
<dbReference type="Gene3D" id="3.40.50.720">
    <property type="entry name" value="NAD(P)-binding Rossmann-like Domain"/>
    <property type="match status" value="1"/>
</dbReference>
<evidence type="ECO:0008006" key="5">
    <source>
        <dbReference type="Google" id="ProtNLM"/>
    </source>
</evidence>
<evidence type="ECO:0000259" key="2">
    <source>
        <dbReference type="Pfam" id="PF22685"/>
    </source>
</evidence>
<gene>
    <name evidence="3" type="ORF">N0V91_011340</name>
</gene>
<dbReference type="InterPro" id="IPR055080">
    <property type="entry name" value="Gal80p-like_C"/>
</dbReference>
<accession>A0A9W9CYL4</accession>
<dbReference type="Pfam" id="PF01408">
    <property type="entry name" value="GFO_IDH_MocA"/>
    <property type="match status" value="1"/>
</dbReference>